<dbReference type="CDD" id="cd12797">
    <property type="entry name" value="M23_peptidase"/>
    <property type="match status" value="1"/>
</dbReference>
<dbReference type="CDD" id="cd00118">
    <property type="entry name" value="LysM"/>
    <property type="match status" value="1"/>
</dbReference>
<dbReference type="GO" id="GO:0009279">
    <property type="term" value="C:cell outer membrane"/>
    <property type="evidence" value="ECO:0007669"/>
    <property type="project" value="TreeGrafter"/>
</dbReference>
<proteinExistence type="inferred from homology"/>
<dbReference type="PANTHER" id="PTHR21666:SF263">
    <property type="entry name" value="MUREIN HYDROLASE ACTIVATOR NLPD"/>
    <property type="match status" value="1"/>
</dbReference>
<dbReference type="InterPro" id="IPR018392">
    <property type="entry name" value="LysM"/>
</dbReference>
<dbReference type="InterPro" id="IPR050570">
    <property type="entry name" value="Cell_wall_metabolism_enzyme"/>
</dbReference>
<dbReference type="GO" id="GO:0032153">
    <property type="term" value="C:cell division site"/>
    <property type="evidence" value="ECO:0007669"/>
    <property type="project" value="TreeGrafter"/>
</dbReference>
<feature type="region of interest" description="Disordered" evidence="2">
    <location>
        <begin position="80"/>
        <end position="127"/>
    </location>
</feature>
<sequence>MMGILLPCLFAACSTHSVQAPIGDRSKGRLAGNPDSHIVRQGDTLYSVAFLYGYQIEDVAAWNGLKPPYTIYKGRHLRLHPPPARPVSRPQPKATPIAASQPKRRYPTRSRPKTATPPVVSSKPKTALAPAARSKVAAVKAHQPKIQNGRLSWAWPLKGPLLKRFKANSSGKKGIDIGGKSGTPVRAAADGKIVYSGSGLGGYGRLIIVKHNNDFLSAYAHNRKLLAQEGEWVKQGQVIAQMGSSGTDRTRLHFEIRKRGQPVDPLRYLP</sequence>
<dbReference type="SMART" id="SM00257">
    <property type="entry name" value="LysM"/>
    <property type="match status" value="1"/>
</dbReference>
<reference evidence="4" key="1">
    <citation type="submission" date="2018-06" db="EMBL/GenBank/DDBJ databases">
        <authorList>
            <person name="Zhirakovskaya E."/>
        </authorList>
    </citation>
    <scope>NUCLEOTIDE SEQUENCE</scope>
</reference>
<protein>
    <submittedName>
        <fullName evidence="4">Murein hydrolase activator NlpD</fullName>
    </submittedName>
</protein>
<dbReference type="PROSITE" id="PS51782">
    <property type="entry name" value="LYSM"/>
    <property type="match status" value="1"/>
</dbReference>
<dbReference type="Gene3D" id="2.70.70.10">
    <property type="entry name" value="Glucose Permease (Domain IIA)"/>
    <property type="match status" value="1"/>
</dbReference>
<dbReference type="GO" id="GO:0004222">
    <property type="term" value="F:metalloendopeptidase activity"/>
    <property type="evidence" value="ECO:0007669"/>
    <property type="project" value="TreeGrafter"/>
</dbReference>
<dbReference type="InterPro" id="IPR016047">
    <property type="entry name" value="M23ase_b-sheet_dom"/>
</dbReference>
<feature type="compositionally biased region" description="Basic residues" evidence="2">
    <location>
        <begin position="102"/>
        <end position="112"/>
    </location>
</feature>
<gene>
    <name evidence="4" type="ORF">MNBD_GAMMA13-229</name>
</gene>
<feature type="domain" description="LysM" evidence="3">
    <location>
        <begin position="35"/>
        <end position="79"/>
    </location>
</feature>
<name>A0A3B0YU45_9ZZZZ</name>
<dbReference type="Gene3D" id="3.10.350.10">
    <property type="entry name" value="LysM domain"/>
    <property type="match status" value="1"/>
</dbReference>
<accession>A0A3B0YU45</accession>
<dbReference type="AlphaFoldDB" id="A0A3B0YU45"/>
<evidence type="ECO:0000256" key="1">
    <source>
        <dbReference type="ARBA" id="ARBA00038420"/>
    </source>
</evidence>
<dbReference type="Pfam" id="PF01551">
    <property type="entry name" value="Peptidase_M23"/>
    <property type="match status" value="1"/>
</dbReference>
<dbReference type="SUPFAM" id="SSF51261">
    <property type="entry name" value="Duplicated hybrid motif"/>
    <property type="match status" value="1"/>
</dbReference>
<evidence type="ECO:0000256" key="2">
    <source>
        <dbReference type="SAM" id="MobiDB-lite"/>
    </source>
</evidence>
<dbReference type="PANTHER" id="PTHR21666">
    <property type="entry name" value="PEPTIDASE-RELATED"/>
    <property type="match status" value="1"/>
</dbReference>
<dbReference type="InterPro" id="IPR011055">
    <property type="entry name" value="Dup_hybrid_motif"/>
</dbReference>
<evidence type="ECO:0000313" key="4">
    <source>
        <dbReference type="EMBL" id="VAW78987.1"/>
    </source>
</evidence>
<keyword evidence="4" id="KW-0378">Hydrolase</keyword>
<dbReference type="InterPro" id="IPR036779">
    <property type="entry name" value="LysM_dom_sf"/>
</dbReference>
<dbReference type="Pfam" id="PF01476">
    <property type="entry name" value="LysM"/>
    <property type="match status" value="1"/>
</dbReference>
<organism evidence="4">
    <name type="scientific">hydrothermal vent metagenome</name>
    <dbReference type="NCBI Taxonomy" id="652676"/>
    <lineage>
        <taxon>unclassified sequences</taxon>
        <taxon>metagenomes</taxon>
        <taxon>ecological metagenomes</taxon>
    </lineage>
</organism>
<comment type="similarity">
    <text evidence="1">Belongs to the E.coli NlpD/Haemophilus LppB family.</text>
</comment>
<evidence type="ECO:0000259" key="3">
    <source>
        <dbReference type="PROSITE" id="PS51782"/>
    </source>
</evidence>
<dbReference type="EMBL" id="UOFK01000175">
    <property type="protein sequence ID" value="VAW78987.1"/>
    <property type="molecule type" value="Genomic_DNA"/>
</dbReference>